<dbReference type="Gene3D" id="3.30.70.270">
    <property type="match status" value="1"/>
</dbReference>
<protein>
    <submittedName>
        <fullName evidence="5">EAL domain-containing protein</fullName>
    </submittedName>
</protein>
<sequence length="521" mass="56534">MIADEEGRIVLVNSRVEQLFGHARDTLEGRPADELVGEIDWAAAAGAADGTASLELERAGRRRDGAAFPVEVTLSPLGRPSGRSWTIGIVRDVTERKRLEHELEHAADHDALTGLFNRPRFERELAEAIERVERNASAAVLLVLDLDHIRDINDSLGPQVGDELIRALAYALRERLRPTDVLARLGGDEYALILSRTDLQGANVVADELLDLVRHHALVSDGVRVRTTASIGIAPITAASGNAQDLLAAADVALDQAKEAGRDRSVVYTPDSGRRAAARHTWSERIRHALEHAEFTLHAQPILDLRTGQATHAELLIRLQDNGQLIPPAEFLPTAERTGLITSIDRWVISQGTRLAAASGGRTLELNLSAKSLADPDLPVYIEREVEAAGADPSTLVFEITETAAIANLPSAAALAERLTALGCHFALDDFGVGFGSFYYLKRLPLHYIKIDGDFIQTLTRSPTDQHVTKAIVDVAKGLGLKTIAEFVEDAETLELLRTYGVDYAQGFHVGRPGPVEDTPS</sequence>
<feature type="domain" description="GGDEF" evidence="4">
    <location>
        <begin position="137"/>
        <end position="270"/>
    </location>
</feature>
<evidence type="ECO:0000259" key="4">
    <source>
        <dbReference type="PROSITE" id="PS50887"/>
    </source>
</evidence>
<dbReference type="InterPro" id="IPR001633">
    <property type="entry name" value="EAL_dom"/>
</dbReference>
<keyword evidence="6" id="KW-1185">Reference proteome</keyword>
<dbReference type="SMART" id="SM00052">
    <property type="entry name" value="EAL"/>
    <property type="match status" value="1"/>
</dbReference>
<dbReference type="PROSITE" id="PS50883">
    <property type="entry name" value="EAL"/>
    <property type="match status" value="1"/>
</dbReference>
<evidence type="ECO:0000313" key="6">
    <source>
        <dbReference type="Proteomes" id="UP001058860"/>
    </source>
</evidence>
<dbReference type="Proteomes" id="UP001058860">
    <property type="component" value="Chromosome"/>
</dbReference>
<dbReference type="PANTHER" id="PTHR44757">
    <property type="entry name" value="DIGUANYLATE CYCLASE DGCP"/>
    <property type="match status" value="1"/>
</dbReference>
<dbReference type="SUPFAM" id="SSF55073">
    <property type="entry name" value="Nucleotide cyclase"/>
    <property type="match status" value="1"/>
</dbReference>
<dbReference type="InterPro" id="IPR043128">
    <property type="entry name" value="Rev_trsase/Diguanyl_cyclase"/>
</dbReference>
<gene>
    <name evidence="5" type="ORF">LRS13_04345</name>
</gene>
<feature type="domain" description="PAC" evidence="2">
    <location>
        <begin position="54"/>
        <end position="105"/>
    </location>
</feature>
<dbReference type="PROSITE" id="PS50113">
    <property type="entry name" value="PAC"/>
    <property type="match status" value="1"/>
</dbReference>
<accession>A0ABY5PJG5</accession>
<dbReference type="CDD" id="cd01949">
    <property type="entry name" value="GGDEF"/>
    <property type="match status" value="1"/>
</dbReference>
<dbReference type="Pfam" id="PF13426">
    <property type="entry name" value="PAS_9"/>
    <property type="match status" value="1"/>
</dbReference>
<reference evidence="6" key="1">
    <citation type="submission" date="2021-11" db="EMBL/GenBank/DDBJ databases">
        <title>Cultivation dependent microbiological survey of springs from the worlds oldest radium mine currently devoted to the extraction of radon-saturated water.</title>
        <authorList>
            <person name="Kapinusova G."/>
            <person name="Smrhova T."/>
            <person name="Strejcek M."/>
            <person name="Suman J."/>
            <person name="Jani K."/>
            <person name="Pajer P."/>
            <person name="Uhlik O."/>
        </authorList>
    </citation>
    <scope>NUCLEOTIDE SEQUENCE [LARGE SCALE GENOMIC DNA]</scope>
    <source>
        <strain evidence="6">J379</strain>
    </source>
</reference>
<dbReference type="Pfam" id="PF00990">
    <property type="entry name" value="GGDEF"/>
    <property type="match status" value="1"/>
</dbReference>
<dbReference type="PROSITE" id="PS50112">
    <property type="entry name" value="PAS"/>
    <property type="match status" value="1"/>
</dbReference>
<dbReference type="InterPro" id="IPR035919">
    <property type="entry name" value="EAL_sf"/>
</dbReference>
<organism evidence="5 6">
    <name type="scientific">Svornostia abyssi</name>
    <dbReference type="NCBI Taxonomy" id="2898438"/>
    <lineage>
        <taxon>Bacteria</taxon>
        <taxon>Bacillati</taxon>
        <taxon>Actinomycetota</taxon>
        <taxon>Thermoleophilia</taxon>
        <taxon>Solirubrobacterales</taxon>
        <taxon>Baekduiaceae</taxon>
        <taxon>Svornostia</taxon>
    </lineage>
</organism>
<dbReference type="NCBIfam" id="TIGR00229">
    <property type="entry name" value="sensory_box"/>
    <property type="match status" value="1"/>
</dbReference>
<feature type="domain" description="EAL" evidence="3">
    <location>
        <begin position="279"/>
        <end position="521"/>
    </location>
</feature>
<evidence type="ECO:0000313" key="5">
    <source>
        <dbReference type="EMBL" id="UUY04766.1"/>
    </source>
</evidence>
<name>A0ABY5PJG5_9ACTN</name>
<dbReference type="EMBL" id="CP088295">
    <property type="protein sequence ID" value="UUY04766.1"/>
    <property type="molecule type" value="Genomic_DNA"/>
</dbReference>
<evidence type="ECO:0000259" key="3">
    <source>
        <dbReference type="PROSITE" id="PS50883"/>
    </source>
</evidence>
<dbReference type="SMART" id="SM00267">
    <property type="entry name" value="GGDEF"/>
    <property type="match status" value="1"/>
</dbReference>
<dbReference type="InterPro" id="IPR029787">
    <property type="entry name" value="Nucleotide_cyclase"/>
</dbReference>
<dbReference type="Pfam" id="PF00563">
    <property type="entry name" value="EAL"/>
    <property type="match status" value="1"/>
</dbReference>
<dbReference type="InterPro" id="IPR052155">
    <property type="entry name" value="Biofilm_reg_signaling"/>
</dbReference>
<dbReference type="SUPFAM" id="SSF55785">
    <property type="entry name" value="PYP-like sensor domain (PAS domain)"/>
    <property type="match status" value="1"/>
</dbReference>
<dbReference type="CDD" id="cd01948">
    <property type="entry name" value="EAL"/>
    <property type="match status" value="1"/>
</dbReference>
<dbReference type="SUPFAM" id="SSF141868">
    <property type="entry name" value="EAL domain-like"/>
    <property type="match status" value="1"/>
</dbReference>
<dbReference type="InterPro" id="IPR000700">
    <property type="entry name" value="PAS-assoc_C"/>
</dbReference>
<dbReference type="PROSITE" id="PS50887">
    <property type="entry name" value="GGDEF"/>
    <property type="match status" value="1"/>
</dbReference>
<dbReference type="InterPro" id="IPR035965">
    <property type="entry name" value="PAS-like_dom_sf"/>
</dbReference>
<feature type="domain" description="PAS" evidence="1">
    <location>
        <begin position="1"/>
        <end position="30"/>
    </location>
</feature>
<evidence type="ECO:0000259" key="2">
    <source>
        <dbReference type="PROSITE" id="PS50113"/>
    </source>
</evidence>
<dbReference type="Gene3D" id="3.20.20.450">
    <property type="entry name" value="EAL domain"/>
    <property type="match status" value="1"/>
</dbReference>
<dbReference type="NCBIfam" id="TIGR00254">
    <property type="entry name" value="GGDEF"/>
    <property type="match status" value="1"/>
</dbReference>
<dbReference type="Gene3D" id="3.30.450.20">
    <property type="entry name" value="PAS domain"/>
    <property type="match status" value="1"/>
</dbReference>
<proteinExistence type="predicted"/>
<dbReference type="RefSeq" id="WP_353865246.1">
    <property type="nucleotide sequence ID" value="NZ_CP088295.1"/>
</dbReference>
<dbReference type="PANTHER" id="PTHR44757:SF4">
    <property type="entry name" value="DIGUANYLATE CYCLASE DGCE-RELATED"/>
    <property type="match status" value="1"/>
</dbReference>
<evidence type="ECO:0000259" key="1">
    <source>
        <dbReference type="PROSITE" id="PS50112"/>
    </source>
</evidence>
<dbReference type="InterPro" id="IPR000014">
    <property type="entry name" value="PAS"/>
</dbReference>
<dbReference type="CDD" id="cd00130">
    <property type="entry name" value="PAS"/>
    <property type="match status" value="1"/>
</dbReference>
<dbReference type="InterPro" id="IPR000160">
    <property type="entry name" value="GGDEF_dom"/>
</dbReference>